<evidence type="ECO:0000313" key="3">
    <source>
        <dbReference type="EMBL" id="SUZ82011.1"/>
    </source>
</evidence>
<keyword evidence="2" id="KW-0812">Transmembrane</keyword>
<keyword evidence="2" id="KW-0472">Membrane</keyword>
<dbReference type="InterPro" id="IPR003409">
    <property type="entry name" value="MORN"/>
</dbReference>
<name>A0A381QRM1_9ZZZZ</name>
<dbReference type="Pfam" id="PF02493">
    <property type="entry name" value="MORN"/>
    <property type="match status" value="6"/>
</dbReference>
<protein>
    <recommendedName>
        <fullName evidence="4">MORN repeat protein</fullName>
    </recommendedName>
</protein>
<dbReference type="SUPFAM" id="SSF82185">
    <property type="entry name" value="Histone H3 K4-specific methyltransferase SET7/9 N-terminal domain"/>
    <property type="match status" value="3"/>
</dbReference>
<dbReference type="PANTHER" id="PTHR43215">
    <property type="entry name" value="RADIAL SPOKE HEAD 1 HOMOLOG"/>
    <property type="match status" value="1"/>
</dbReference>
<evidence type="ECO:0008006" key="4">
    <source>
        <dbReference type="Google" id="ProtNLM"/>
    </source>
</evidence>
<evidence type="ECO:0000256" key="1">
    <source>
        <dbReference type="ARBA" id="ARBA00022737"/>
    </source>
</evidence>
<sequence length="384" mass="43355">MGRGKITNPLKPISINAMKNRPINIISGHIFSVPLFSALFITAVLFTVSPFSAPLFAQSKETGVLYLWDISSGKVWKSFGDDDSQQKYKGEIKGGLPDGLGFTLFTDGTKYMGQWQDGKQHGHGTFIFLTGEKMSGEWKENEEWNITKYDINGNIIARYADGVLLIDNKKEGVLFYRQEFGSLGWFTTGNEEKDYKYEGEIENGKPNGWGKFTYPSGSMHEGEYKEGKYHGQGTFTFAKGKKVVGEFKENKPWNVTEFDKDGNIIAKYAEGVELVEKKAKGVLFTRKVEGEWIWFENGIADDGGKYEGEIENGKPNGKGTLIYRNGTRYVGEYLDGTWNGQGSFYFPDGEKWVGEFKEDAPWNITWFDRDGNIIVKWGDGVKQK</sequence>
<dbReference type="EMBL" id="UINC01001487">
    <property type="protein sequence ID" value="SUZ82011.1"/>
    <property type="molecule type" value="Genomic_DNA"/>
</dbReference>
<organism evidence="3">
    <name type="scientific">marine metagenome</name>
    <dbReference type="NCBI Taxonomy" id="408172"/>
    <lineage>
        <taxon>unclassified sequences</taxon>
        <taxon>metagenomes</taxon>
        <taxon>ecological metagenomes</taxon>
    </lineage>
</organism>
<accession>A0A381QRM1</accession>
<proteinExistence type="predicted"/>
<dbReference type="Gene3D" id="2.20.110.10">
    <property type="entry name" value="Histone H3 K4-specific methyltransferase SET7/9 N-terminal domain"/>
    <property type="match status" value="3"/>
</dbReference>
<evidence type="ECO:0000256" key="2">
    <source>
        <dbReference type="SAM" id="Phobius"/>
    </source>
</evidence>
<keyword evidence="2" id="KW-1133">Transmembrane helix</keyword>
<feature type="transmembrane region" description="Helical" evidence="2">
    <location>
        <begin position="21"/>
        <end position="46"/>
    </location>
</feature>
<dbReference type="AlphaFoldDB" id="A0A381QRM1"/>
<gene>
    <name evidence="3" type="ORF">METZ01_LOCUS34865</name>
</gene>
<keyword evidence="1" id="KW-0677">Repeat</keyword>
<dbReference type="PANTHER" id="PTHR43215:SF14">
    <property type="entry name" value="RADIAL SPOKE HEAD 1 HOMOLOG"/>
    <property type="match status" value="1"/>
</dbReference>
<reference evidence="3" key="1">
    <citation type="submission" date="2018-05" db="EMBL/GenBank/DDBJ databases">
        <authorList>
            <person name="Lanie J.A."/>
            <person name="Ng W.-L."/>
            <person name="Kazmierczak K.M."/>
            <person name="Andrzejewski T.M."/>
            <person name="Davidsen T.M."/>
            <person name="Wayne K.J."/>
            <person name="Tettelin H."/>
            <person name="Glass J.I."/>
            <person name="Rusch D."/>
            <person name="Podicherti R."/>
            <person name="Tsui H.-C.T."/>
            <person name="Winkler M.E."/>
        </authorList>
    </citation>
    <scope>NUCLEOTIDE SEQUENCE</scope>
</reference>
<dbReference type="SMART" id="SM00698">
    <property type="entry name" value="MORN"/>
    <property type="match status" value="6"/>
</dbReference>